<comment type="caution">
    <text evidence="3">The sequence shown here is derived from an EMBL/GenBank/DDBJ whole genome shotgun (WGS) entry which is preliminary data.</text>
</comment>
<feature type="transmembrane region" description="Helical" evidence="2">
    <location>
        <begin position="700"/>
        <end position="721"/>
    </location>
</feature>
<feature type="transmembrane region" description="Helical" evidence="2">
    <location>
        <begin position="213"/>
        <end position="229"/>
    </location>
</feature>
<feature type="transmembrane region" description="Helical" evidence="2">
    <location>
        <begin position="343"/>
        <end position="359"/>
    </location>
</feature>
<evidence type="ECO:0000313" key="3">
    <source>
        <dbReference type="EMBL" id="PZW45748.1"/>
    </source>
</evidence>
<dbReference type="InterPro" id="IPR019286">
    <property type="entry name" value="DUF2339_TM"/>
</dbReference>
<feature type="compositionally biased region" description="Pro residues" evidence="1">
    <location>
        <begin position="68"/>
        <end position="85"/>
    </location>
</feature>
<dbReference type="EMBL" id="QKYU01000011">
    <property type="protein sequence ID" value="PZW45748.1"/>
    <property type="molecule type" value="Genomic_DNA"/>
</dbReference>
<sequence>MDEVLLLALLSVAGWSLGVIGFFRAGRALREVRRLRAELASGVVAARTGPVPEQVLPHHPVFEAQEPAPGPEALPPPAPAAVPPAPPRRNLEEALTQRFGLWLGAAALLLSAVFLVRFGIEEGWLGPAPRSLLAAVLGLALVAAAERLARRCPHGSAPDLAPAALAAGGVAALFGAAYAAGPLYGLVPVLVAFALLAAAGVAGLLLALRFGPLVGVVGLLGAYVTPMLVATEDPFLPGLYAYLLVVTAAAGLVVRLAAWTPLGALAALGVALWAMAGQHLPVPEALWAPLVFVPAATGVLLFALPRGVGGVAAGRVVAAWAVLAPGLALLPGFGPMVLLEAEAAGLLGLCLVALLRAAPEPGLIRLPWYAAAIATLAVAGWALPFWEPTAEAVTIEGVPAVVLPGLEGWAPPVLEPFIGLLAALAVLHLVAGLWLGARRGGWAGLGAGVPVAMLLIGFARIRGFQPDPLWAAAGLALAGLLVVAAGRAMRRGVATEAGEWAAGAVAALALAAGMLLTDQWLSAALGLLLPALAWIESRTGPRALRVVAAVLAAGVLVRLVLNPAVIGYDVGTTPVLNGLAIAYLVPAAAAGLAARLFGGTGRAVIWLRGVSLAAGIAGAMVLLRHGMTGGLEDGRIAFVDVAAFCGLAWLLTAGLGWLQARAPLAVRLAALRVVGCAAMLLLAGLIAWTPLFSDEKVPGITIWNPLLAGYAIPALVAAVIAGSPGVSRRLARLLGMLSLLAGLAWVVLEVRRLWHGPRVGLAGEGFDGAELWAISGGWLVLSVLLFALGLGRGWRGPRLAALAAIGVTTAKIFVVDMAELEGIWRVLSFLGLGLALIGLGAAYRRAKLPA</sequence>
<feature type="transmembrane region" description="Helical" evidence="2">
    <location>
        <begin position="132"/>
        <end position="149"/>
    </location>
</feature>
<feature type="transmembrane region" description="Helical" evidence="2">
    <location>
        <begin position="581"/>
        <end position="598"/>
    </location>
</feature>
<keyword evidence="2" id="KW-0812">Transmembrane</keyword>
<dbReference type="PIRSF" id="PIRSF035905">
    <property type="entry name" value="UCP035905_mp"/>
    <property type="match status" value="1"/>
</dbReference>
<feature type="transmembrane region" description="Helical" evidence="2">
    <location>
        <begin position="286"/>
        <end position="304"/>
    </location>
</feature>
<feature type="transmembrane region" description="Helical" evidence="2">
    <location>
        <begin position="520"/>
        <end position="536"/>
    </location>
</feature>
<feature type="transmembrane region" description="Helical" evidence="2">
    <location>
        <begin position="99"/>
        <end position="120"/>
    </location>
</feature>
<feature type="transmembrane region" description="Helical" evidence="2">
    <location>
        <begin position="733"/>
        <end position="751"/>
    </location>
</feature>
<evidence type="ECO:0000313" key="4">
    <source>
        <dbReference type="Proteomes" id="UP000249688"/>
    </source>
</evidence>
<evidence type="ECO:0000256" key="1">
    <source>
        <dbReference type="SAM" id="MobiDB-lite"/>
    </source>
</evidence>
<feature type="transmembrane region" description="Helical" evidence="2">
    <location>
        <begin position="497"/>
        <end position="514"/>
    </location>
</feature>
<dbReference type="PANTHER" id="PTHR38434:SF1">
    <property type="entry name" value="BLL2549 PROTEIN"/>
    <property type="match status" value="1"/>
</dbReference>
<feature type="transmembrane region" description="Helical" evidence="2">
    <location>
        <begin position="771"/>
        <end position="790"/>
    </location>
</feature>
<feature type="region of interest" description="Disordered" evidence="1">
    <location>
        <begin position="63"/>
        <end position="85"/>
    </location>
</feature>
<feature type="transmembrane region" description="Helical" evidence="2">
    <location>
        <begin position="799"/>
        <end position="817"/>
    </location>
</feature>
<organism evidence="3 4">
    <name type="scientific">Humitalea rosea</name>
    <dbReference type="NCBI Taxonomy" id="990373"/>
    <lineage>
        <taxon>Bacteria</taxon>
        <taxon>Pseudomonadati</taxon>
        <taxon>Pseudomonadota</taxon>
        <taxon>Alphaproteobacteria</taxon>
        <taxon>Acetobacterales</taxon>
        <taxon>Roseomonadaceae</taxon>
        <taxon>Humitalea</taxon>
    </lineage>
</organism>
<feature type="transmembrane region" description="Helical" evidence="2">
    <location>
        <begin position="670"/>
        <end position="688"/>
    </location>
</feature>
<dbReference type="OrthoDB" id="5422830at2"/>
<feature type="transmembrane region" description="Helical" evidence="2">
    <location>
        <begin position="442"/>
        <end position="462"/>
    </location>
</feature>
<keyword evidence="2" id="KW-0472">Membrane</keyword>
<dbReference type="Pfam" id="PF10101">
    <property type="entry name" value="DUF2339"/>
    <property type="match status" value="1"/>
</dbReference>
<feature type="transmembrane region" description="Helical" evidence="2">
    <location>
        <begin position="186"/>
        <end position="206"/>
    </location>
</feature>
<feature type="transmembrane region" description="Helical" evidence="2">
    <location>
        <begin position="823"/>
        <end position="843"/>
    </location>
</feature>
<feature type="transmembrane region" description="Helical" evidence="2">
    <location>
        <begin position="366"/>
        <end position="386"/>
    </location>
</feature>
<dbReference type="AlphaFoldDB" id="A0A2W7IFR0"/>
<dbReference type="Proteomes" id="UP000249688">
    <property type="component" value="Unassembled WGS sequence"/>
</dbReference>
<feature type="transmembrane region" description="Helical" evidence="2">
    <location>
        <begin position="235"/>
        <end position="254"/>
    </location>
</feature>
<feature type="transmembrane region" description="Helical" evidence="2">
    <location>
        <begin position="6"/>
        <end position="26"/>
    </location>
</feature>
<name>A0A2W7IFR0_9PROT</name>
<keyword evidence="4" id="KW-1185">Reference proteome</keyword>
<feature type="transmembrane region" description="Helical" evidence="2">
    <location>
        <begin position="605"/>
        <end position="624"/>
    </location>
</feature>
<feature type="transmembrane region" description="Helical" evidence="2">
    <location>
        <begin position="543"/>
        <end position="561"/>
    </location>
</feature>
<gene>
    <name evidence="3" type="ORF">C8P66_111164</name>
</gene>
<proteinExistence type="predicted"/>
<dbReference type="PANTHER" id="PTHR38434">
    <property type="entry name" value="BLL2549 PROTEIN"/>
    <property type="match status" value="1"/>
</dbReference>
<feature type="transmembrane region" description="Helical" evidence="2">
    <location>
        <begin position="261"/>
        <end position="280"/>
    </location>
</feature>
<feature type="transmembrane region" description="Helical" evidence="2">
    <location>
        <begin position="161"/>
        <end position="180"/>
    </location>
</feature>
<reference evidence="3 4" key="1">
    <citation type="submission" date="2018-06" db="EMBL/GenBank/DDBJ databases">
        <title>Genomic Encyclopedia of Archaeal and Bacterial Type Strains, Phase II (KMG-II): from individual species to whole genera.</title>
        <authorList>
            <person name="Goeker M."/>
        </authorList>
    </citation>
    <scope>NUCLEOTIDE SEQUENCE [LARGE SCALE GENOMIC DNA]</scope>
    <source>
        <strain evidence="3 4">DSM 24525</strain>
    </source>
</reference>
<accession>A0A2W7IFR0</accession>
<feature type="transmembrane region" description="Helical" evidence="2">
    <location>
        <begin position="417"/>
        <end position="435"/>
    </location>
</feature>
<feature type="transmembrane region" description="Helical" evidence="2">
    <location>
        <begin position="468"/>
        <end position="485"/>
    </location>
</feature>
<dbReference type="RefSeq" id="WP_158537215.1">
    <property type="nucleotide sequence ID" value="NZ_QKYU01000011.1"/>
</dbReference>
<keyword evidence="2" id="KW-1133">Transmembrane helix</keyword>
<feature type="transmembrane region" description="Helical" evidence="2">
    <location>
        <begin position="636"/>
        <end position="658"/>
    </location>
</feature>
<feature type="transmembrane region" description="Helical" evidence="2">
    <location>
        <begin position="316"/>
        <end position="337"/>
    </location>
</feature>
<protein>
    <submittedName>
        <fullName evidence="3">Putative membrane protein</fullName>
    </submittedName>
</protein>
<dbReference type="InterPro" id="IPR014600">
    <property type="entry name" value="UCP035905_mem"/>
</dbReference>
<evidence type="ECO:0000256" key="2">
    <source>
        <dbReference type="SAM" id="Phobius"/>
    </source>
</evidence>